<gene>
    <name evidence="3" type="ORF">ACFPPA_13200</name>
</gene>
<comment type="caution">
    <text evidence="3">The sequence shown here is derived from an EMBL/GenBank/DDBJ whole genome shotgun (WGS) entry which is preliminary data.</text>
</comment>
<keyword evidence="4" id="KW-1185">Reference proteome</keyword>
<evidence type="ECO:0000259" key="2">
    <source>
        <dbReference type="PROSITE" id="PS50914"/>
    </source>
</evidence>
<name>A0ABW0QT12_9GAMM</name>
<accession>A0ABW0QT12</accession>
<dbReference type="InterPro" id="IPR007055">
    <property type="entry name" value="BON_dom"/>
</dbReference>
<evidence type="ECO:0000313" key="3">
    <source>
        <dbReference type="EMBL" id="MFC5526692.1"/>
    </source>
</evidence>
<proteinExistence type="predicted"/>
<reference evidence="4" key="1">
    <citation type="journal article" date="2019" name="Int. J. Syst. Evol. Microbiol.">
        <title>The Global Catalogue of Microorganisms (GCM) 10K type strain sequencing project: providing services to taxonomists for standard genome sequencing and annotation.</title>
        <authorList>
            <consortium name="The Broad Institute Genomics Platform"/>
            <consortium name="The Broad Institute Genome Sequencing Center for Infectious Disease"/>
            <person name="Wu L."/>
            <person name="Ma J."/>
        </authorList>
    </citation>
    <scope>NUCLEOTIDE SEQUENCE [LARGE SCALE GENOMIC DNA]</scope>
    <source>
        <strain evidence="4">CGMCC 1.16619</strain>
    </source>
</reference>
<evidence type="ECO:0000313" key="4">
    <source>
        <dbReference type="Proteomes" id="UP001596114"/>
    </source>
</evidence>
<dbReference type="SMART" id="SM00749">
    <property type="entry name" value="BON"/>
    <property type="match status" value="1"/>
</dbReference>
<dbReference type="Pfam" id="PF04972">
    <property type="entry name" value="BON"/>
    <property type="match status" value="1"/>
</dbReference>
<dbReference type="PANTHER" id="PTHR34606">
    <property type="entry name" value="BON DOMAIN-CONTAINING PROTEIN"/>
    <property type="match status" value="1"/>
</dbReference>
<organism evidence="3 4">
    <name type="scientific">Rhodanobacter ginsengisoli</name>
    <dbReference type="NCBI Taxonomy" id="418646"/>
    <lineage>
        <taxon>Bacteria</taxon>
        <taxon>Pseudomonadati</taxon>
        <taxon>Pseudomonadota</taxon>
        <taxon>Gammaproteobacteria</taxon>
        <taxon>Lysobacterales</taxon>
        <taxon>Rhodanobacteraceae</taxon>
        <taxon>Rhodanobacter</taxon>
    </lineage>
</organism>
<dbReference type="Gene3D" id="3.30.1340.30">
    <property type="match status" value="1"/>
</dbReference>
<feature type="chain" id="PRO_5045810473" evidence="1">
    <location>
        <begin position="22"/>
        <end position="132"/>
    </location>
</feature>
<dbReference type="PANTHER" id="PTHR34606:SF15">
    <property type="entry name" value="BON DOMAIN-CONTAINING PROTEIN"/>
    <property type="match status" value="1"/>
</dbReference>
<dbReference type="Proteomes" id="UP001596114">
    <property type="component" value="Unassembled WGS sequence"/>
</dbReference>
<dbReference type="InterPro" id="IPR014004">
    <property type="entry name" value="Transpt-assoc_nodulatn_dom_bac"/>
</dbReference>
<keyword evidence="1" id="KW-0732">Signal</keyword>
<dbReference type="EMBL" id="JBHSNF010000002">
    <property type="protein sequence ID" value="MFC5526692.1"/>
    <property type="molecule type" value="Genomic_DNA"/>
</dbReference>
<dbReference type="RefSeq" id="WP_377320572.1">
    <property type="nucleotide sequence ID" value="NZ_JBHSNF010000002.1"/>
</dbReference>
<feature type="domain" description="BON" evidence="2">
    <location>
        <begin position="50"/>
        <end position="119"/>
    </location>
</feature>
<feature type="signal peptide" evidence="1">
    <location>
        <begin position="1"/>
        <end position="21"/>
    </location>
</feature>
<dbReference type="InterPro" id="IPR051686">
    <property type="entry name" value="Lipoprotein_DolP"/>
</dbReference>
<sequence length="132" mass="13495">MRNDSMIRTSLIATAMVVAFATVPLGQAAAQDTGAMQKSSDNRTVPDKAADAWITTKVKSEFGAAKGVSATAISVSTNDGVVTLSGTVKSEREKMKAIRIARKIKGVKSVDAAGLSVAATAPAVPSPSMSGR</sequence>
<evidence type="ECO:0000256" key="1">
    <source>
        <dbReference type="SAM" id="SignalP"/>
    </source>
</evidence>
<protein>
    <submittedName>
        <fullName evidence="3">BON domain-containing protein</fullName>
    </submittedName>
</protein>
<dbReference type="PROSITE" id="PS50914">
    <property type="entry name" value="BON"/>
    <property type="match status" value="1"/>
</dbReference>